<evidence type="ECO:0000256" key="1">
    <source>
        <dbReference type="ARBA" id="ARBA00004651"/>
    </source>
</evidence>
<evidence type="ECO:0000256" key="4">
    <source>
        <dbReference type="ARBA" id="ARBA00022989"/>
    </source>
</evidence>
<dbReference type="InterPro" id="IPR003752">
    <property type="entry name" value="DiS_bond_form_DsbB/BdbC"/>
</dbReference>
<evidence type="ECO:0000256" key="6">
    <source>
        <dbReference type="SAM" id="Phobius"/>
    </source>
</evidence>
<gene>
    <name evidence="7" type="ORF">SAMN05660652_02813</name>
</gene>
<dbReference type="InterPro" id="IPR050183">
    <property type="entry name" value="DsbB"/>
</dbReference>
<feature type="transmembrane region" description="Helical" evidence="6">
    <location>
        <begin position="12"/>
        <end position="29"/>
    </location>
</feature>
<feature type="transmembrane region" description="Helical" evidence="6">
    <location>
        <begin position="41"/>
        <end position="60"/>
    </location>
</feature>
<dbReference type="PANTHER" id="PTHR36570">
    <property type="entry name" value="DISULFIDE BOND FORMATION PROTEIN B"/>
    <property type="match status" value="1"/>
</dbReference>
<sequence>MFQRLSVRSGFILLAVVSFGFVAAGLVLGEVARLNPCHLCILQRVIYLVFGTWSLAGAAFPGGRRFWCVLLILTAIGGMVAAGQQSWMQYAPQLATECGFGEPTPTEQLVNWLGAQWPAMFMVTGFCTQKDWIFLGFSLANWSVLCFLLLLLAAVLQMVRKTRRR</sequence>
<evidence type="ECO:0000313" key="7">
    <source>
        <dbReference type="EMBL" id="SDI06587.1"/>
    </source>
</evidence>
<keyword evidence="2" id="KW-1003">Cell membrane</keyword>
<dbReference type="EMBL" id="FNCY01000012">
    <property type="protein sequence ID" value="SDI06587.1"/>
    <property type="molecule type" value="Genomic_DNA"/>
</dbReference>
<accession>A0A1G8HIQ8</accession>
<protein>
    <submittedName>
        <fullName evidence="7">Disulfide bond formation protein DsbB</fullName>
    </submittedName>
</protein>
<keyword evidence="3 6" id="KW-0812">Transmembrane</keyword>
<dbReference type="AlphaFoldDB" id="A0A1G8HIQ8"/>
<dbReference type="GO" id="GO:0005886">
    <property type="term" value="C:plasma membrane"/>
    <property type="evidence" value="ECO:0007669"/>
    <property type="project" value="UniProtKB-SubCell"/>
</dbReference>
<dbReference type="Proteomes" id="UP000198607">
    <property type="component" value="Unassembled WGS sequence"/>
</dbReference>
<proteinExistence type="predicted"/>
<name>A0A1G8HIQ8_9RHOO</name>
<evidence type="ECO:0000256" key="5">
    <source>
        <dbReference type="ARBA" id="ARBA00023136"/>
    </source>
</evidence>
<feature type="transmembrane region" description="Helical" evidence="6">
    <location>
        <begin position="132"/>
        <end position="156"/>
    </location>
</feature>
<evidence type="ECO:0000256" key="3">
    <source>
        <dbReference type="ARBA" id="ARBA00022692"/>
    </source>
</evidence>
<dbReference type="PANTHER" id="PTHR36570:SF3">
    <property type="entry name" value="DISULFIDE BOND FORMATION PROTEIN B"/>
    <property type="match status" value="1"/>
</dbReference>
<organism evidence="7 8">
    <name type="scientific">Propionivibrio dicarboxylicus</name>
    <dbReference type="NCBI Taxonomy" id="83767"/>
    <lineage>
        <taxon>Bacteria</taxon>
        <taxon>Pseudomonadati</taxon>
        <taxon>Pseudomonadota</taxon>
        <taxon>Betaproteobacteria</taxon>
        <taxon>Rhodocyclales</taxon>
        <taxon>Rhodocyclaceae</taxon>
        <taxon>Propionivibrio</taxon>
    </lineage>
</organism>
<dbReference type="OrthoDB" id="3711263at2"/>
<keyword evidence="8" id="KW-1185">Reference proteome</keyword>
<comment type="subcellular location">
    <subcellularLocation>
        <location evidence="1">Cell membrane</location>
        <topology evidence="1">Multi-pass membrane protein</topology>
    </subcellularLocation>
</comment>
<reference evidence="7 8" key="1">
    <citation type="submission" date="2016-10" db="EMBL/GenBank/DDBJ databases">
        <authorList>
            <person name="de Groot N.N."/>
        </authorList>
    </citation>
    <scope>NUCLEOTIDE SEQUENCE [LARGE SCALE GENOMIC DNA]</scope>
    <source>
        <strain evidence="7 8">DSM 5885</strain>
    </source>
</reference>
<feature type="transmembrane region" description="Helical" evidence="6">
    <location>
        <begin position="67"/>
        <end position="87"/>
    </location>
</feature>
<evidence type="ECO:0000313" key="8">
    <source>
        <dbReference type="Proteomes" id="UP000198607"/>
    </source>
</evidence>
<dbReference type="Gene3D" id="1.20.1550.10">
    <property type="entry name" value="DsbB-like"/>
    <property type="match status" value="1"/>
</dbReference>
<dbReference type="RefSeq" id="WP_091938538.1">
    <property type="nucleotide sequence ID" value="NZ_FNCY01000012.1"/>
</dbReference>
<dbReference type="Pfam" id="PF02600">
    <property type="entry name" value="DsbB"/>
    <property type="match status" value="1"/>
</dbReference>
<dbReference type="InterPro" id="IPR023380">
    <property type="entry name" value="DsbB-like_sf"/>
</dbReference>
<keyword evidence="5 6" id="KW-0472">Membrane</keyword>
<keyword evidence="4 6" id="KW-1133">Transmembrane helix</keyword>
<dbReference type="SUPFAM" id="SSF158442">
    <property type="entry name" value="DsbB-like"/>
    <property type="match status" value="1"/>
</dbReference>
<dbReference type="GO" id="GO:0006457">
    <property type="term" value="P:protein folding"/>
    <property type="evidence" value="ECO:0007669"/>
    <property type="project" value="InterPro"/>
</dbReference>
<dbReference type="STRING" id="83767.SAMN05660652_02813"/>
<evidence type="ECO:0000256" key="2">
    <source>
        <dbReference type="ARBA" id="ARBA00022475"/>
    </source>
</evidence>
<dbReference type="GO" id="GO:0015035">
    <property type="term" value="F:protein-disulfide reductase activity"/>
    <property type="evidence" value="ECO:0007669"/>
    <property type="project" value="InterPro"/>
</dbReference>